<dbReference type="Gene3D" id="1.20.1250.20">
    <property type="entry name" value="MFS general substrate transporter like domains"/>
    <property type="match status" value="1"/>
</dbReference>
<dbReference type="InterPro" id="IPR010290">
    <property type="entry name" value="TM_effector"/>
</dbReference>
<comment type="caution">
    <text evidence="9">The sequence shown here is derived from an EMBL/GenBank/DDBJ whole genome shotgun (WGS) entry which is preliminary data.</text>
</comment>
<dbReference type="Pfam" id="PF05977">
    <property type="entry name" value="MFS_3"/>
    <property type="match status" value="1"/>
</dbReference>
<keyword evidence="4 7" id="KW-0812">Transmembrane</keyword>
<feature type="transmembrane region" description="Helical" evidence="7">
    <location>
        <begin position="383"/>
        <end position="404"/>
    </location>
</feature>
<proteinExistence type="predicted"/>
<keyword evidence="5 7" id="KW-1133">Transmembrane helix</keyword>
<dbReference type="Proteomes" id="UP001217838">
    <property type="component" value="Unassembled WGS sequence"/>
</dbReference>
<feature type="transmembrane region" description="Helical" evidence="7">
    <location>
        <begin position="236"/>
        <end position="257"/>
    </location>
</feature>
<feature type="transmembrane region" description="Helical" evidence="7">
    <location>
        <begin position="173"/>
        <end position="199"/>
    </location>
</feature>
<dbReference type="PANTHER" id="PTHR23513">
    <property type="entry name" value="INTEGRAL MEMBRANE EFFLUX PROTEIN-RELATED"/>
    <property type="match status" value="1"/>
</dbReference>
<sequence>MATPGDTKAPAASAWAPLRRPVFRSLWLGALSANVALWVQNAVGSWDMTSFPGTSPVHVALLQTMSGAPVLLVGLPAAAFADLFDRRRLLVAFAAWMALVSIALAVLSFTGALGPVGLLALTFALGLGAALSAPLWQSVLPSQVAPGELASAVTLSGVAVNIARAVGPALGGVGVALAGSGAVYTFNACAFSLVVVQVLRWRPATRPQSSQSPERVVGAVIAGLRFAVHAPALRAVIARAAAFIVCGSALWALLPVIARRELHMTPLQFGALLGCVGGGALLGAAVLPKLRDRLGPDRLATAASLVYAATMLALGFVRAEPLLYPAMLATGVAWIGIMSSLNVAAASSAPGWVHARALGLYLLVFQGGLALGSLAWGSLAGRLGSPLTLAVAAAGVALGTASGLRWRLGDARREAVAPWSAWPEPVVVGTDLDRDAGPVLIVRRHRVAAARRAEFLQLCRELEALRRRDGAVDWSIYEDLAAPDEFVETFALGSWAEHLRQHSRAVIADRQLLDRLAALSEDAGVVHLVDARALAAARARGVHLESHHPEPP</sequence>
<feature type="transmembrane region" description="Helical" evidence="7">
    <location>
        <begin position="299"/>
        <end position="317"/>
    </location>
</feature>
<dbReference type="PROSITE" id="PS50850">
    <property type="entry name" value="MFS"/>
    <property type="match status" value="1"/>
</dbReference>
<name>A0ABT5BF81_9BACT</name>
<evidence type="ECO:0000256" key="4">
    <source>
        <dbReference type="ARBA" id="ARBA00022692"/>
    </source>
</evidence>
<evidence type="ECO:0000256" key="7">
    <source>
        <dbReference type="SAM" id="Phobius"/>
    </source>
</evidence>
<dbReference type="InterPro" id="IPR036259">
    <property type="entry name" value="MFS_trans_sf"/>
</dbReference>
<dbReference type="InterPro" id="IPR020846">
    <property type="entry name" value="MFS_dom"/>
</dbReference>
<dbReference type="SUPFAM" id="SSF103473">
    <property type="entry name" value="MFS general substrate transporter"/>
    <property type="match status" value="1"/>
</dbReference>
<gene>
    <name evidence="9" type="ORF">POL58_33940</name>
</gene>
<accession>A0ABT5BF81</accession>
<feature type="transmembrane region" description="Helical" evidence="7">
    <location>
        <begin position="358"/>
        <end position="377"/>
    </location>
</feature>
<dbReference type="RefSeq" id="WP_272004902.1">
    <property type="nucleotide sequence ID" value="NZ_JAQNDN010000020.1"/>
</dbReference>
<evidence type="ECO:0000256" key="2">
    <source>
        <dbReference type="ARBA" id="ARBA00022448"/>
    </source>
</evidence>
<evidence type="ECO:0000256" key="1">
    <source>
        <dbReference type="ARBA" id="ARBA00004651"/>
    </source>
</evidence>
<reference evidence="9 10" key="1">
    <citation type="submission" date="2022-11" db="EMBL/GenBank/DDBJ databases">
        <title>Minimal conservation of predation-associated metabolite biosynthetic gene clusters underscores biosynthetic potential of Myxococcota including descriptions for ten novel species: Archangium lansinium sp. nov., Myxococcus landrumus sp. nov., Nannocystis bai.</title>
        <authorList>
            <person name="Ahearne A."/>
            <person name="Stevens C."/>
            <person name="Dowd S."/>
        </authorList>
    </citation>
    <scope>NUCLEOTIDE SEQUENCE [LARGE SCALE GENOMIC DNA]</scope>
    <source>
        <strain evidence="9 10">NCELM</strain>
    </source>
</reference>
<keyword evidence="6 7" id="KW-0472">Membrane</keyword>
<keyword evidence="3" id="KW-1003">Cell membrane</keyword>
<feature type="transmembrane region" description="Helical" evidence="7">
    <location>
        <begin position="89"/>
        <end position="110"/>
    </location>
</feature>
<evidence type="ECO:0000259" key="8">
    <source>
        <dbReference type="PROSITE" id="PS50850"/>
    </source>
</evidence>
<evidence type="ECO:0000313" key="10">
    <source>
        <dbReference type="Proteomes" id="UP001217838"/>
    </source>
</evidence>
<evidence type="ECO:0000313" key="9">
    <source>
        <dbReference type="EMBL" id="MDC0672804.1"/>
    </source>
</evidence>
<keyword evidence="10" id="KW-1185">Reference proteome</keyword>
<protein>
    <submittedName>
        <fullName evidence="9">MFS transporter</fullName>
    </submittedName>
</protein>
<feature type="transmembrane region" description="Helical" evidence="7">
    <location>
        <begin position="269"/>
        <end position="287"/>
    </location>
</feature>
<dbReference type="PANTHER" id="PTHR23513:SF11">
    <property type="entry name" value="STAPHYLOFERRIN A TRANSPORTER"/>
    <property type="match status" value="1"/>
</dbReference>
<feature type="transmembrane region" description="Helical" evidence="7">
    <location>
        <begin position="59"/>
        <end position="80"/>
    </location>
</feature>
<comment type="subcellular location">
    <subcellularLocation>
        <location evidence="1">Cell membrane</location>
        <topology evidence="1">Multi-pass membrane protein</topology>
    </subcellularLocation>
</comment>
<feature type="transmembrane region" description="Helical" evidence="7">
    <location>
        <begin position="323"/>
        <end position="346"/>
    </location>
</feature>
<evidence type="ECO:0000256" key="6">
    <source>
        <dbReference type="ARBA" id="ARBA00023136"/>
    </source>
</evidence>
<organism evidence="9 10">
    <name type="scientific">Nannocystis radixulma</name>
    <dbReference type="NCBI Taxonomy" id="2995305"/>
    <lineage>
        <taxon>Bacteria</taxon>
        <taxon>Pseudomonadati</taxon>
        <taxon>Myxococcota</taxon>
        <taxon>Polyangia</taxon>
        <taxon>Nannocystales</taxon>
        <taxon>Nannocystaceae</taxon>
        <taxon>Nannocystis</taxon>
    </lineage>
</organism>
<evidence type="ECO:0000256" key="3">
    <source>
        <dbReference type="ARBA" id="ARBA00022475"/>
    </source>
</evidence>
<feature type="transmembrane region" description="Helical" evidence="7">
    <location>
        <begin position="148"/>
        <end position="167"/>
    </location>
</feature>
<feature type="transmembrane region" description="Helical" evidence="7">
    <location>
        <begin position="21"/>
        <end position="39"/>
    </location>
</feature>
<feature type="domain" description="Major facilitator superfamily (MFS) profile" evidence="8">
    <location>
        <begin position="22"/>
        <end position="411"/>
    </location>
</feature>
<feature type="transmembrane region" description="Helical" evidence="7">
    <location>
        <begin position="116"/>
        <end position="136"/>
    </location>
</feature>
<dbReference type="EMBL" id="JAQNDN010000020">
    <property type="protein sequence ID" value="MDC0672804.1"/>
    <property type="molecule type" value="Genomic_DNA"/>
</dbReference>
<evidence type="ECO:0000256" key="5">
    <source>
        <dbReference type="ARBA" id="ARBA00022989"/>
    </source>
</evidence>
<dbReference type="CDD" id="cd06173">
    <property type="entry name" value="MFS_MefA_like"/>
    <property type="match status" value="1"/>
</dbReference>
<keyword evidence="2" id="KW-0813">Transport</keyword>